<organism evidence="2 3">
    <name type="scientific">Umezawaea endophytica</name>
    <dbReference type="NCBI Taxonomy" id="1654476"/>
    <lineage>
        <taxon>Bacteria</taxon>
        <taxon>Bacillati</taxon>
        <taxon>Actinomycetota</taxon>
        <taxon>Actinomycetes</taxon>
        <taxon>Pseudonocardiales</taxon>
        <taxon>Pseudonocardiaceae</taxon>
        <taxon>Umezawaea</taxon>
    </lineage>
</organism>
<comment type="caution">
    <text evidence="2">The sequence shown here is derived from an EMBL/GenBank/DDBJ whole genome shotgun (WGS) entry which is preliminary data.</text>
</comment>
<keyword evidence="3" id="KW-1185">Reference proteome</keyword>
<dbReference type="AlphaFoldDB" id="A0A9X2VWZ4"/>
<evidence type="ECO:0000313" key="3">
    <source>
        <dbReference type="Proteomes" id="UP001141259"/>
    </source>
</evidence>
<feature type="region of interest" description="Disordered" evidence="1">
    <location>
        <begin position="20"/>
        <end position="48"/>
    </location>
</feature>
<dbReference type="EMBL" id="JANYMP010000039">
    <property type="protein sequence ID" value="MCS7483927.1"/>
    <property type="molecule type" value="Genomic_DNA"/>
</dbReference>
<evidence type="ECO:0000256" key="1">
    <source>
        <dbReference type="SAM" id="MobiDB-lite"/>
    </source>
</evidence>
<dbReference type="PROSITE" id="PS51257">
    <property type="entry name" value="PROKAR_LIPOPROTEIN"/>
    <property type="match status" value="1"/>
</dbReference>
<dbReference type="InterPro" id="IPR024520">
    <property type="entry name" value="DUF3558"/>
</dbReference>
<reference evidence="2" key="1">
    <citation type="submission" date="2022-08" db="EMBL/GenBank/DDBJ databases">
        <authorList>
            <person name="Tistechok S."/>
            <person name="Samborskyy M."/>
            <person name="Roman I."/>
        </authorList>
    </citation>
    <scope>NUCLEOTIDE SEQUENCE</scope>
    <source>
        <strain evidence="2">DSM 103496</strain>
    </source>
</reference>
<evidence type="ECO:0000313" key="2">
    <source>
        <dbReference type="EMBL" id="MCS7483927.1"/>
    </source>
</evidence>
<gene>
    <name evidence="2" type="ORF">NZH93_44440</name>
</gene>
<protein>
    <submittedName>
        <fullName evidence="2">DUF3558 domain-containing protein</fullName>
    </submittedName>
</protein>
<name>A0A9X2VWZ4_9PSEU</name>
<dbReference type="Pfam" id="PF12079">
    <property type="entry name" value="DUF3558"/>
    <property type="match status" value="1"/>
</dbReference>
<dbReference type="Proteomes" id="UP001141259">
    <property type="component" value="Unassembled WGS sequence"/>
</dbReference>
<dbReference type="RefSeq" id="WP_259629379.1">
    <property type="nucleotide sequence ID" value="NZ_JANYMP010000039.1"/>
</dbReference>
<sequence length="197" mass="20696">MRTLLLLAVIALAATGCGDSTPAASAGSVGDTTQHGAPRVRTPLDSAQAAKKPCGLLSEPQLKTLDMVGVQGVEEGTPTGPICSWDDTEGDSGQHVTFTFTTGNGNGGLDRVYELKSTFQLFELQAPLQDYPALLNAPTDDRRKGICGFVVGITDSQILTTTVKMRTAPKPAPRVVEPCQVAREAADLALTSIREQS</sequence>
<proteinExistence type="predicted"/>
<accession>A0A9X2VWZ4</accession>